<dbReference type="InterPro" id="IPR046357">
    <property type="entry name" value="PPIase_dom_sf"/>
</dbReference>
<dbReference type="PANTHER" id="PTHR47529:SF1">
    <property type="entry name" value="PERIPLASMIC CHAPERONE PPID"/>
    <property type="match status" value="1"/>
</dbReference>
<evidence type="ECO:0000313" key="16">
    <source>
        <dbReference type="Proteomes" id="UP000238442"/>
    </source>
</evidence>
<dbReference type="SUPFAM" id="SSF109998">
    <property type="entry name" value="Triger factor/SurA peptide-binding domain-like"/>
    <property type="match status" value="1"/>
</dbReference>
<organism evidence="15 16">
    <name type="scientific">Pukyongia salina</name>
    <dbReference type="NCBI Taxonomy" id="2094025"/>
    <lineage>
        <taxon>Bacteria</taxon>
        <taxon>Pseudomonadati</taxon>
        <taxon>Bacteroidota</taxon>
        <taxon>Flavobacteriia</taxon>
        <taxon>Flavobacteriales</taxon>
        <taxon>Flavobacteriaceae</taxon>
        <taxon>Pukyongia</taxon>
    </lineage>
</organism>
<sequence length="706" mass="78661">MAILNSIRKRGIFLILIIAMALFAFILSDVLTRGGGSSVEDTVATVNGVDIDRTEFAQLVENTQKSMGPNASTSQAVNLVWDRELRRVLMEEQYEKLGLRVESEQINNALSVYLANDPTFQDENGNYSELKMLEYVADIKANAKVNPAPLENWENYIKNVKQTVLENTYLGMLRGGLTSTIAEGEQQYRFENDKIDIEFVHIPYTSIDDASITVSDEEIAAYIKANPKKFEVEPEVDFQYVLIEETASQEDIEAAEAEISALIDNRREMNNLSNKIDTILGFRETQNYQEYVNSHSDVPYTDRWYTKEQLPAAIKDTIFDLNEGDIYGPYQVDKTLNLTKVIEKRQLPDSARVRHILIPLGLNRTDSITRTDAQAKKTADSLLTILKGNKSKFATFVKQFSSDTGSIENDGVYDWFEYTKMVPAFRDYSFEQKTGDMGIVKTNFGYHIVEVLGQKDFKDVVKIATITKEIEPSEPTINEIFAEATTFEIEAAKGDFSEQAKALGLSVRPVNKVGKMDSQIQGIGTNRQIVNWAFNEETEVGDISRFNVSQGYVIVQLTRKDPKGLKSIAESSAEVTPILRNKKKAEQIMNRNSGKTMQEIATGENVTVQTASAMTMSAPTIPGAGNEPKVVGVAFGKDVGEETGLIEGKTGVFKVKVTAINKAPDLDNYAPYANELNAGVTQGLNSNVFKALKESADIEDNRAVFY</sequence>
<evidence type="ECO:0000256" key="10">
    <source>
        <dbReference type="ARBA" id="ARBA00042775"/>
    </source>
</evidence>
<keyword evidence="7" id="KW-0143">Chaperone</keyword>
<evidence type="ECO:0000256" key="8">
    <source>
        <dbReference type="ARBA" id="ARBA00038408"/>
    </source>
</evidence>
<feature type="coiled-coil region" evidence="12">
    <location>
        <begin position="245"/>
        <end position="272"/>
    </location>
</feature>
<dbReference type="Pfam" id="PF13616">
    <property type="entry name" value="Rotamase_3"/>
    <property type="match status" value="1"/>
</dbReference>
<evidence type="ECO:0000256" key="1">
    <source>
        <dbReference type="ARBA" id="ARBA00004382"/>
    </source>
</evidence>
<dbReference type="EMBL" id="CP027062">
    <property type="protein sequence ID" value="AVI51065.1"/>
    <property type="molecule type" value="Genomic_DNA"/>
</dbReference>
<keyword evidence="11 15" id="KW-0413">Isomerase</keyword>
<feature type="transmembrane region" description="Helical" evidence="13">
    <location>
        <begin position="12"/>
        <end position="31"/>
    </location>
</feature>
<dbReference type="Proteomes" id="UP000238442">
    <property type="component" value="Chromosome"/>
</dbReference>
<keyword evidence="6 13" id="KW-0472">Membrane</keyword>
<keyword evidence="11" id="KW-0697">Rotamase</keyword>
<evidence type="ECO:0000256" key="11">
    <source>
        <dbReference type="PROSITE-ProRule" id="PRU00278"/>
    </source>
</evidence>
<evidence type="ECO:0000256" key="6">
    <source>
        <dbReference type="ARBA" id="ARBA00023136"/>
    </source>
</evidence>
<protein>
    <recommendedName>
        <fullName evidence="9">Periplasmic chaperone PpiD</fullName>
    </recommendedName>
    <alternativeName>
        <fullName evidence="10">Periplasmic folding chaperone</fullName>
    </alternativeName>
</protein>
<name>A0A2S0HWR5_9FLAO</name>
<dbReference type="InterPro" id="IPR000297">
    <property type="entry name" value="PPIase_PpiC"/>
</dbReference>
<dbReference type="AlphaFoldDB" id="A0A2S0HWR5"/>
<evidence type="ECO:0000256" key="13">
    <source>
        <dbReference type="SAM" id="Phobius"/>
    </source>
</evidence>
<keyword evidence="3" id="KW-0997">Cell inner membrane</keyword>
<feature type="domain" description="PpiC" evidence="14">
    <location>
        <begin position="348"/>
        <end position="453"/>
    </location>
</feature>
<evidence type="ECO:0000256" key="12">
    <source>
        <dbReference type="SAM" id="Coils"/>
    </source>
</evidence>
<keyword evidence="16" id="KW-1185">Reference proteome</keyword>
<keyword evidence="2" id="KW-1003">Cell membrane</keyword>
<dbReference type="KEGG" id="aue:C5O00_07705"/>
<proteinExistence type="inferred from homology"/>
<dbReference type="InterPro" id="IPR052029">
    <property type="entry name" value="PpiD_chaperone"/>
</dbReference>
<dbReference type="GO" id="GO:0003755">
    <property type="term" value="F:peptidyl-prolyl cis-trans isomerase activity"/>
    <property type="evidence" value="ECO:0007669"/>
    <property type="project" value="UniProtKB-KW"/>
</dbReference>
<dbReference type="InterPro" id="IPR027304">
    <property type="entry name" value="Trigger_fact/SurA_dom_sf"/>
</dbReference>
<evidence type="ECO:0000256" key="9">
    <source>
        <dbReference type="ARBA" id="ARBA00040743"/>
    </source>
</evidence>
<keyword evidence="5 13" id="KW-1133">Transmembrane helix</keyword>
<keyword evidence="4 13" id="KW-0812">Transmembrane</keyword>
<dbReference type="Gene3D" id="3.10.50.40">
    <property type="match status" value="1"/>
</dbReference>
<evidence type="ECO:0000256" key="3">
    <source>
        <dbReference type="ARBA" id="ARBA00022519"/>
    </source>
</evidence>
<evidence type="ECO:0000256" key="2">
    <source>
        <dbReference type="ARBA" id="ARBA00022475"/>
    </source>
</evidence>
<evidence type="ECO:0000256" key="7">
    <source>
        <dbReference type="ARBA" id="ARBA00023186"/>
    </source>
</evidence>
<evidence type="ECO:0000259" key="14">
    <source>
        <dbReference type="PROSITE" id="PS50198"/>
    </source>
</evidence>
<dbReference type="PROSITE" id="PS50198">
    <property type="entry name" value="PPIC_PPIASE_2"/>
    <property type="match status" value="1"/>
</dbReference>
<comment type="similarity">
    <text evidence="8">Belongs to the PpiD chaperone family.</text>
</comment>
<dbReference type="PANTHER" id="PTHR47529">
    <property type="entry name" value="PEPTIDYL-PROLYL CIS-TRANS ISOMERASE D"/>
    <property type="match status" value="1"/>
</dbReference>
<reference evidence="15 16" key="1">
    <citation type="submission" date="2018-02" db="EMBL/GenBank/DDBJ databases">
        <title>Genomic analysis of the strain RR4-38 isolated from a seawater recirculating aquaculture system.</title>
        <authorList>
            <person name="Kim Y.-S."/>
            <person name="Jang Y.H."/>
            <person name="Kim K.-H."/>
        </authorList>
    </citation>
    <scope>NUCLEOTIDE SEQUENCE [LARGE SCALE GENOMIC DNA]</scope>
    <source>
        <strain evidence="15 16">RR4-38</strain>
    </source>
</reference>
<accession>A0A2S0HWR5</accession>
<evidence type="ECO:0000313" key="15">
    <source>
        <dbReference type="EMBL" id="AVI51065.1"/>
    </source>
</evidence>
<dbReference type="GO" id="GO:0005886">
    <property type="term" value="C:plasma membrane"/>
    <property type="evidence" value="ECO:0007669"/>
    <property type="project" value="UniProtKB-SubCell"/>
</dbReference>
<gene>
    <name evidence="15" type="ORF">C5O00_07705</name>
</gene>
<dbReference type="OrthoDB" id="9812372at2"/>
<dbReference type="SUPFAM" id="SSF54534">
    <property type="entry name" value="FKBP-like"/>
    <property type="match status" value="1"/>
</dbReference>
<evidence type="ECO:0000256" key="4">
    <source>
        <dbReference type="ARBA" id="ARBA00022692"/>
    </source>
</evidence>
<dbReference type="RefSeq" id="WP_105216306.1">
    <property type="nucleotide sequence ID" value="NZ_CP027062.1"/>
</dbReference>
<dbReference type="Pfam" id="PF13623">
    <property type="entry name" value="SurA_N_2"/>
    <property type="match status" value="1"/>
</dbReference>
<comment type="subcellular location">
    <subcellularLocation>
        <location evidence="1">Cell inner membrane</location>
        <topology evidence="1">Single-pass type II membrane protein</topology>
        <orientation evidence="1">Periplasmic side</orientation>
    </subcellularLocation>
</comment>
<keyword evidence="12" id="KW-0175">Coiled coil</keyword>
<evidence type="ECO:0000256" key="5">
    <source>
        <dbReference type="ARBA" id="ARBA00022989"/>
    </source>
</evidence>